<name>A0A1B4V2B3_9GAMM</name>
<feature type="compositionally biased region" description="Basic and acidic residues" evidence="1">
    <location>
        <begin position="72"/>
        <end position="82"/>
    </location>
</feature>
<sequence>MADEKPKHKPSPKRTLEEVLKSLQDLIRNDIVSRRDADTAPSSPPAPPAGSIPDAFDRALDKLDALITHELIEPARHARENPPIDTAALPSEAEWPLDEPPPPEDLRVPPDTGPVSRGAAGSEREDDAGVEGTVPRYGLQDALPFEEPPPSLASLLKEEKREESDSDAAPATPAATATVGEPTGKDRPTGEAETGAASEPTGAGPPETVSPSSSGIPGSPALDDGIPVLREIAELEAGHELATPEQARAIAIRVVARLNIERRKAGEPPLDIRTIERLQKLLRDALAPGDPPRGA</sequence>
<protein>
    <submittedName>
        <fullName evidence="2">Uncharacterized protein</fullName>
    </submittedName>
</protein>
<organism evidence="2 3">
    <name type="scientific">Sulfurifustis variabilis</name>
    <dbReference type="NCBI Taxonomy" id="1675686"/>
    <lineage>
        <taxon>Bacteria</taxon>
        <taxon>Pseudomonadati</taxon>
        <taxon>Pseudomonadota</taxon>
        <taxon>Gammaproteobacteria</taxon>
        <taxon>Acidiferrobacterales</taxon>
        <taxon>Acidiferrobacteraceae</taxon>
        <taxon>Sulfurifustis</taxon>
    </lineage>
</organism>
<gene>
    <name evidence="2" type="ORF">SVA_1089</name>
</gene>
<dbReference type="Proteomes" id="UP000218899">
    <property type="component" value="Chromosome"/>
</dbReference>
<feature type="region of interest" description="Disordered" evidence="1">
    <location>
        <begin position="72"/>
        <end position="224"/>
    </location>
</feature>
<keyword evidence="3" id="KW-1185">Reference proteome</keyword>
<feature type="region of interest" description="Disordered" evidence="1">
    <location>
        <begin position="27"/>
        <end position="55"/>
    </location>
</feature>
<feature type="compositionally biased region" description="Basic and acidic residues" evidence="1">
    <location>
        <begin position="27"/>
        <end position="38"/>
    </location>
</feature>
<feature type="compositionally biased region" description="Low complexity" evidence="1">
    <location>
        <begin position="168"/>
        <end position="178"/>
    </location>
</feature>
<reference evidence="2 3" key="1">
    <citation type="submission" date="2015-08" db="EMBL/GenBank/DDBJ databases">
        <title>Complete genome sequence of Sulfurifustis variabilis.</title>
        <authorList>
            <person name="Miura A."/>
            <person name="Kojima H."/>
            <person name="Fukui M."/>
        </authorList>
    </citation>
    <scope>NUCLEOTIDE SEQUENCE [LARGE SCALE GENOMIC DNA]</scope>
    <source>
        <strain evidence="3">skN76</strain>
    </source>
</reference>
<evidence type="ECO:0000313" key="2">
    <source>
        <dbReference type="EMBL" id="BAU47668.1"/>
    </source>
</evidence>
<feature type="compositionally biased region" description="Low complexity" evidence="1">
    <location>
        <begin position="210"/>
        <end position="220"/>
    </location>
</feature>
<proteinExistence type="predicted"/>
<evidence type="ECO:0000256" key="1">
    <source>
        <dbReference type="SAM" id="MobiDB-lite"/>
    </source>
</evidence>
<dbReference type="AlphaFoldDB" id="A0A1B4V2B3"/>
<accession>A0A1B4V2B3</accession>
<dbReference type="EMBL" id="AP014936">
    <property type="protein sequence ID" value="BAU47668.1"/>
    <property type="molecule type" value="Genomic_DNA"/>
</dbReference>
<dbReference type="RefSeq" id="WP_096459862.1">
    <property type="nucleotide sequence ID" value="NZ_AP014936.1"/>
</dbReference>
<evidence type="ECO:0000313" key="3">
    <source>
        <dbReference type="Proteomes" id="UP000218899"/>
    </source>
</evidence>
<dbReference type="KEGG" id="sva:SVA_1089"/>